<dbReference type="Proteomes" id="UP000177096">
    <property type="component" value="Unassembled WGS sequence"/>
</dbReference>
<feature type="transmembrane region" description="Helical" evidence="2">
    <location>
        <begin position="70"/>
        <end position="90"/>
    </location>
</feature>
<keyword evidence="2" id="KW-1133">Transmembrane helix</keyword>
<evidence type="ECO:0008006" key="5">
    <source>
        <dbReference type="Google" id="ProtNLM"/>
    </source>
</evidence>
<evidence type="ECO:0000256" key="1">
    <source>
        <dbReference type="SAM" id="MobiDB-lite"/>
    </source>
</evidence>
<dbReference type="AlphaFoldDB" id="A0A1G2UFY3"/>
<organism evidence="3 4">
    <name type="scientific">Candidatus Zambryskibacteria bacterium RIFCSPLOWO2_02_FULL_39_14</name>
    <dbReference type="NCBI Taxonomy" id="1802769"/>
    <lineage>
        <taxon>Bacteria</taxon>
        <taxon>Candidatus Zambryskiibacteriota</taxon>
    </lineage>
</organism>
<accession>A0A1G2UFY3</accession>
<keyword evidence="2" id="KW-0812">Transmembrane</keyword>
<feature type="region of interest" description="Disordered" evidence="1">
    <location>
        <begin position="18"/>
        <end position="37"/>
    </location>
</feature>
<dbReference type="EMBL" id="MHWM01000032">
    <property type="protein sequence ID" value="OHB08040.1"/>
    <property type="molecule type" value="Genomic_DNA"/>
</dbReference>
<evidence type="ECO:0000313" key="3">
    <source>
        <dbReference type="EMBL" id="OHB08040.1"/>
    </source>
</evidence>
<name>A0A1G2UFY3_9BACT</name>
<evidence type="ECO:0000256" key="2">
    <source>
        <dbReference type="SAM" id="Phobius"/>
    </source>
</evidence>
<comment type="caution">
    <text evidence="3">The sequence shown here is derived from an EMBL/GenBank/DDBJ whole genome shotgun (WGS) entry which is preliminary data.</text>
</comment>
<reference evidence="3 4" key="1">
    <citation type="journal article" date="2016" name="Nat. Commun.">
        <title>Thousands of microbial genomes shed light on interconnected biogeochemical processes in an aquifer system.</title>
        <authorList>
            <person name="Anantharaman K."/>
            <person name="Brown C.T."/>
            <person name="Hug L.A."/>
            <person name="Sharon I."/>
            <person name="Castelle C.J."/>
            <person name="Probst A.J."/>
            <person name="Thomas B.C."/>
            <person name="Singh A."/>
            <person name="Wilkins M.J."/>
            <person name="Karaoz U."/>
            <person name="Brodie E.L."/>
            <person name="Williams K.H."/>
            <person name="Hubbard S.S."/>
            <person name="Banfield J.F."/>
        </authorList>
    </citation>
    <scope>NUCLEOTIDE SEQUENCE [LARGE SCALE GENOMIC DNA]</scope>
</reference>
<evidence type="ECO:0000313" key="4">
    <source>
        <dbReference type="Proteomes" id="UP000177096"/>
    </source>
</evidence>
<gene>
    <name evidence="3" type="ORF">A3I86_01535</name>
</gene>
<keyword evidence="2" id="KW-0472">Membrane</keyword>
<proteinExistence type="predicted"/>
<sequence length="443" mass="49046">MPKKIEDIIVPERKRSIRDIPIPENRRKNGEQPPSSFIMKEYNSSAVPRDSIHISQEEVKPPSIKKTRKGFWWGIGVSLLVLIFILLSIFNGATLSYVPKSSALSLKNESFIAQKTGNDTLSYSVAKLSKDKGVEVLASGEEEVSRKASGTIVVYNSSTKSQRFRATTRFETPEGKIYQVEDAIVVPAKKVVNGSEQPGSLEVTVYAENPGKEYNIGLTDFTLPGLEGTSLFTAVYARSKTEMSRGFVGKEKIVSEQDRLRVKNELETSLRAELISDAIAQVPKDLILFPSLSFIIFEDLPQTDSATPGRVVANRRANLYGVMFKRSDLSTYLSLGKITLAPGESVDILEPELLTLSFSDDSSLDILNADEIHLSVTGDTMVVWRTDEVSLKTDIVGKPKKYISSILNNYPTVISATATIRPFWKKSFPSDGSRITIKQLPVK</sequence>
<protein>
    <recommendedName>
        <fullName evidence="5">Baseplate protein J-like domain-containing protein</fullName>
    </recommendedName>
</protein>